<reference evidence="2 3" key="1">
    <citation type="submission" date="2022-04" db="EMBL/GenBank/DDBJ databases">
        <title>Halobacillus sp. isolated from saltern.</title>
        <authorList>
            <person name="Won M."/>
            <person name="Lee C.-M."/>
            <person name="Woen H.-Y."/>
            <person name="Kwon S.-W."/>
        </authorList>
    </citation>
    <scope>NUCLEOTIDE SEQUENCE [LARGE SCALE GENOMIC DNA]</scope>
    <source>
        <strain evidence="2 3">SSBR10-3</strain>
    </source>
</reference>
<dbReference type="Pfam" id="PF14006">
    <property type="entry name" value="YqzL"/>
    <property type="match status" value="1"/>
</dbReference>
<organism evidence="2 3">
    <name type="scientific">Halobacillus salinarum</name>
    <dbReference type="NCBI Taxonomy" id="2932257"/>
    <lineage>
        <taxon>Bacteria</taxon>
        <taxon>Bacillati</taxon>
        <taxon>Bacillota</taxon>
        <taxon>Bacilli</taxon>
        <taxon>Bacillales</taxon>
        <taxon>Bacillaceae</taxon>
        <taxon>Halobacillus</taxon>
    </lineage>
</organism>
<proteinExistence type="predicted"/>
<feature type="region of interest" description="Disordered" evidence="1">
    <location>
        <begin position="29"/>
        <end position="49"/>
    </location>
</feature>
<dbReference type="InterPro" id="IPR025617">
    <property type="entry name" value="YqzL"/>
</dbReference>
<gene>
    <name evidence="2" type="ORF">MUN89_10805</name>
</gene>
<sequence length="49" mass="5603">MLDLPWNVFRQTGNIETYLLIKELEISEQQADGQPNVLAENETSDDPNI</sequence>
<evidence type="ECO:0000313" key="2">
    <source>
        <dbReference type="EMBL" id="UOQ46447.1"/>
    </source>
</evidence>
<dbReference type="EMBL" id="CP095073">
    <property type="protein sequence ID" value="UOQ46447.1"/>
    <property type="molecule type" value="Genomic_DNA"/>
</dbReference>
<protein>
    <submittedName>
        <fullName evidence="2">YqzL family protein</fullName>
    </submittedName>
</protein>
<accession>A0ABY4EPS2</accession>
<evidence type="ECO:0000313" key="3">
    <source>
        <dbReference type="Proteomes" id="UP000831787"/>
    </source>
</evidence>
<dbReference type="Proteomes" id="UP000831787">
    <property type="component" value="Chromosome"/>
</dbReference>
<keyword evidence="3" id="KW-1185">Reference proteome</keyword>
<name>A0ABY4EPS2_9BACI</name>
<evidence type="ECO:0000256" key="1">
    <source>
        <dbReference type="SAM" id="MobiDB-lite"/>
    </source>
</evidence>